<dbReference type="GO" id="GO:0047890">
    <property type="term" value="F:flavanone 4-reductase activity"/>
    <property type="evidence" value="ECO:0007669"/>
    <property type="project" value="UniProtKB-EC"/>
</dbReference>
<evidence type="ECO:0000259" key="3">
    <source>
        <dbReference type="Pfam" id="PF01370"/>
    </source>
</evidence>
<dbReference type="FunFam" id="3.40.50.720:FF:000085">
    <property type="entry name" value="Dihydroflavonol reductase"/>
    <property type="match status" value="1"/>
</dbReference>
<reference evidence="4 5" key="1">
    <citation type="submission" date="2014-03" db="EMBL/GenBank/DDBJ databases">
        <title>Genomics of Bifidobacteria.</title>
        <authorList>
            <person name="Ventura M."/>
            <person name="Milani C."/>
            <person name="Lugli G.A."/>
        </authorList>
    </citation>
    <scope>NUCLEOTIDE SEQUENCE [LARGE SCALE GENOMIC DNA]</scope>
    <source>
        <strain evidence="4 5">LMG 21775</strain>
    </source>
</reference>
<sequence>MGSAIMDTSIDVSGIPMDTSKPVLVTGANGYVASWVVKGLLDAGVSVHAAVRNPGDRNKVGHLLDIAKGAPGRLELFAADLLDSGSYAAAMEGCSIVFHMASPFVRDVSDPMRDLVEPALEGTRNVLGTVCDVPDVRRVVLTSSVAAIYGDAVDVEQRPGGIITEEQWNDTSSTDREPYSYSKTLAEREAWHMVQSQDRWKLVTINPALVIGPALNPHPTSDSFTIVRQMIGGTGRMGLPRIGVTVADVRDVAKAHIAAAYLPGASGRHIIAAEDTDTLALAQSLRPRFGSSLPLPGRALPKALVLAVAPMIGLSRAYVRRNVGHVIRANAGKSRRELHISYRPVQESMEDMVEGLLRSR</sequence>
<comment type="caution">
    <text evidence="4">The sequence shown here is derived from an EMBL/GenBank/DDBJ whole genome shotgun (WGS) entry which is preliminary data.</text>
</comment>
<dbReference type="InterPro" id="IPR050425">
    <property type="entry name" value="NAD(P)_dehydrat-like"/>
</dbReference>
<evidence type="ECO:0000313" key="5">
    <source>
        <dbReference type="Proteomes" id="UP000029050"/>
    </source>
</evidence>
<evidence type="ECO:0000256" key="2">
    <source>
        <dbReference type="ARBA" id="ARBA00023445"/>
    </source>
</evidence>
<evidence type="ECO:0000256" key="1">
    <source>
        <dbReference type="ARBA" id="ARBA00023002"/>
    </source>
</evidence>
<dbReference type="EC" id="1.1.1.219" evidence="4"/>
<dbReference type="EMBL" id="JGZI01000008">
    <property type="protein sequence ID" value="KFI82785.1"/>
    <property type="molecule type" value="Genomic_DNA"/>
</dbReference>
<feature type="domain" description="NAD-dependent epimerase/dehydratase" evidence="3">
    <location>
        <begin position="23"/>
        <end position="260"/>
    </location>
</feature>
<proteinExistence type="inferred from homology"/>
<dbReference type="InterPro" id="IPR036291">
    <property type="entry name" value="NAD(P)-bd_dom_sf"/>
</dbReference>
<keyword evidence="1 4" id="KW-0560">Oxidoreductase</keyword>
<dbReference type="InterPro" id="IPR001509">
    <property type="entry name" value="Epimerase_deHydtase"/>
</dbReference>
<dbReference type="PANTHER" id="PTHR10366">
    <property type="entry name" value="NAD DEPENDENT EPIMERASE/DEHYDRATASE"/>
    <property type="match status" value="1"/>
</dbReference>
<dbReference type="STRING" id="218140.BPSY_0577"/>
<protein>
    <submittedName>
        <fullName evidence="4">NAD dependent epimerase/dehydratase family protein</fullName>
        <ecNumber evidence="4">1.1.1.219</ecNumber>
        <ecNumber evidence="4">1.1.1.234</ecNumber>
    </submittedName>
</protein>
<dbReference type="Gene3D" id="3.40.50.720">
    <property type="entry name" value="NAD(P)-binding Rossmann-like Domain"/>
    <property type="match status" value="1"/>
</dbReference>
<comment type="similarity">
    <text evidence="2">Belongs to the NAD(P)-dependent epimerase/dehydratase family. Dihydroflavonol-4-reductase subfamily.</text>
</comment>
<dbReference type="eggNOG" id="COG0451">
    <property type="taxonomic scope" value="Bacteria"/>
</dbReference>
<accession>A0A087CHN5</accession>
<dbReference type="EC" id="1.1.1.234" evidence="4"/>
<dbReference type="AlphaFoldDB" id="A0A087CHN5"/>
<keyword evidence="5" id="KW-1185">Reference proteome</keyword>
<dbReference type="Proteomes" id="UP000029050">
    <property type="component" value="Unassembled WGS sequence"/>
</dbReference>
<gene>
    <name evidence="4" type="ORF">BPSY_0577</name>
</gene>
<organism evidence="4 5">
    <name type="scientific">Bifidobacterium psychraerophilum</name>
    <dbReference type="NCBI Taxonomy" id="218140"/>
    <lineage>
        <taxon>Bacteria</taxon>
        <taxon>Bacillati</taxon>
        <taxon>Actinomycetota</taxon>
        <taxon>Actinomycetes</taxon>
        <taxon>Bifidobacteriales</taxon>
        <taxon>Bifidobacteriaceae</taxon>
        <taxon>Bifidobacterium</taxon>
    </lineage>
</organism>
<name>A0A087CHN5_9BIFI</name>
<evidence type="ECO:0000313" key="4">
    <source>
        <dbReference type="EMBL" id="KFI82785.1"/>
    </source>
</evidence>
<dbReference type="OrthoDB" id="9778052at2"/>
<dbReference type="Pfam" id="PF01370">
    <property type="entry name" value="Epimerase"/>
    <property type="match status" value="1"/>
</dbReference>
<dbReference type="GO" id="GO:0045552">
    <property type="term" value="F:dihydroflavanol 4-reductase activity"/>
    <property type="evidence" value="ECO:0007669"/>
    <property type="project" value="UniProtKB-EC"/>
</dbReference>
<dbReference type="PANTHER" id="PTHR10366:SF564">
    <property type="entry name" value="STEROL-4-ALPHA-CARBOXYLATE 3-DEHYDROGENASE, DECARBOXYLATING"/>
    <property type="match status" value="1"/>
</dbReference>
<dbReference type="SUPFAM" id="SSF51735">
    <property type="entry name" value="NAD(P)-binding Rossmann-fold domains"/>
    <property type="match status" value="1"/>
</dbReference>